<dbReference type="Pfam" id="PF09423">
    <property type="entry name" value="PhoD"/>
    <property type="match status" value="1"/>
</dbReference>
<keyword evidence="4" id="KW-1185">Reference proteome</keyword>
<protein>
    <submittedName>
        <fullName evidence="3">PhoD-like phosphatase</fullName>
    </submittedName>
</protein>
<dbReference type="AlphaFoldDB" id="A0A2S6IX27"/>
<organism evidence="3 4">
    <name type="scientific">Kineococcus xinjiangensis</name>
    <dbReference type="NCBI Taxonomy" id="512762"/>
    <lineage>
        <taxon>Bacteria</taxon>
        <taxon>Bacillati</taxon>
        <taxon>Actinomycetota</taxon>
        <taxon>Actinomycetes</taxon>
        <taxon>Kineosporiales</taxon>
        <taxon>Kineosporiaceae</taxon>
        <taxon>Kineococcus</taxon>
    </lineage>
</organism>
<reference evidence="3 4" key="1">
    <citation type="submission" date="2018-02" db="EMBL/GenBank/DDBJ databases">
        <title>Genomic Encyclopedia of Archaeal and Bacterial Type Strains, Phase II (KMG-II): from individual species to whole genera.</title>
        <authorList>
            <person name="Goeker M."/>
        </authorList>
    </citation>
    <scope>NUCLEOTIDE SEQUENCE [LARGE SCALE GENOMIC DNA]</scope>
    <source>
        <strain evidence="3 4">DSM 22857</strain>
    </source>
</reference>
<dbReference type="Gene3D" id="3.60.21.70">
    <property type="entry name" value="PhoD-like phosphatase"/>
    <property type="match status" value="1"/>
</dbReference>
<feature type="domain" description="DUF7800" evidence="2">
    <location>
        <begin position="9"/>
        <end position="94"/>
    </location>
</feature>
<dbReference type="InterPro" id="IPR056702">
    <property type="entry name" value="DUF7800"/>
</dbReference>
<dbReference type="InterPro" id="IPR018946">
    <property type="entry name" value="PhoD-like_MPP"/>
</dbReference>
<sequence>MSAAHGGPPELVLGPLLRYVDETRATVWVETDRPCEVVVDVGGGEDASSGRAPTFGVHGHHYALVVVRGLPSGAVLPYRVSLDGHVVWPAEDGPGGPGSPFPPSTVRTRGETGRHGAGHLRLSFGSCRRAGGDSAPELRALGADALAALALRMAATAEDSWPHVLLLVGDQVYADMPSEPLRRRLREAHRDSLDADPDVRDEIGTFEEYTWLYRETWGTPEVRWLLSTVPSCMLLDDHDLRDDWNTSRTWRERVSAQPWWRDRVVGAFASYWVHQHLGNLSPDDIGRDPVWRALHAERDDAGRSRVLDDFAWRADAEPTSARWSFRRDLGDVRLVAVDSRCSRVLDPRARRMVDRTEWAWVREQVLDADGRAPRHVLLATTLPVFLPRALHDLEGWDEAVAEGAWGRRWARAGERLRQAADLEHWAAFRASFAEFTDLLAELCSPARAGAPRSVLVLSGDVHCSYSAEVRLPGVDPARTAVHQLVMSPFRNPMERLLRAAIVGFETRPLRSVLARLARSAGVAADGVSWRVTHGPWFANGVTTLDVAGERATAEVDHALVVGGRQLLERTADVPVQG</sequence>
<dbReference type="SUPFAM" id="SSF56300">
    <property type="entry name" value="Metallo-dependent phosphatases"/>
    <property type="match status" value="1"/>
</dbReference>
<dbReference type="Proteomes" id="UP000239485">
    <property type="component" value="Unassembled WGS sequence"/>
</dbReference>
<evidence type="ECO:0000259" key="2">
    <source>
        <dbReference type="Pfam" id="PF25077"/>
    </source>
</evidence>
<dbReference type="OrthoDB" id="9795624at2"/>
<dbReference type="EMBL" id="PTJD01000001">
    <property type="protein sequence ID" value="PPK98711.1"/>
    <property type="molecule type" value="Genomic_DNA"/>
</dbReference>
<feature type="domain" description="PhoD-like phosphatase metallophosphatase" evidence="1">
    <location>
        <begin position="157"/>
        <end position="488"/>
    </location>
</feature>
<dbReference type="InterPro" id="IPR038607">
    <property type="entry name" value="PhoD-like_sf"/>
</dbReference>
<gene>
    <name evidence="3" type="ORF">CLV92_101411</name>
</gene>
<accession>A0A2S6IX27</accession>
<dbReference type="Pfam" id="PF25077">
    <property type="entry name" value="DUF7800"/>
    <property type="match status" value="1"/>
</dbReference>
<name>A0A2S6IX27_9ACTN</name>
<dbReference type="RefSeq" id="WP_104431075.1">
    <property type="nucleotide sequence ID" value="NZ_PTJD01000001.1"/>
</dbReference>
<dbReference type="PANTHER" id="PTHR37031:SF2">
    <property type="entry name" value="PHOD-LIKE PHOSPHATASE METALLOPHOSPHATASE DOMAIN-CONTAINING PROTEIN"/>
    <property type="match status" value="1"/>
</dbReference>
<dbReference type="InterPro" id="IPR029052">
    <property type="entry name" value="Metallo-depent_PP-like"/>
</dbReference>
<evidence type="ECO:0000313" key="3">
    <source>
        <dbReference type="EMBL" id="PPK98711.1"/>
    </source>
</evidence>
<evidence type="ECO:0000313" key="4">
    <source>
        <dbReference type="Proteomes" id="UP000239485"/>
    </source>
</evidence>
<proteinExistence type="predicted"/>
<evidence type="ECO:0000259" key="1">
    <source>
        <dbReference type="Pfam" id="PF09423"/>
    </source>
</evidence>
<dbReference type="PANTHER" id="PTHR37031">
    <property type="entry name" value="METALLOPHOSPHATASE BINDING DOMAIN PROTEIN"/>
    <property type="match status" value="1"/>
</dbReference>
<comment type="caution">
    <text evidence="3">The sequence shown here is derived from an EMBL/GenBank/DDBJ whole genome shotgun (WGS) entry which is preliminary data.</text>
</comment>